<reference evidence="2 3" key="1">
    <citation type="journal article" date="2012" name="J. Bacteriol.">
        <title>Genome Sequence of Radiation-Resistant Modestobacter marinus Strain BC501, a Representative Actinobacterium That Thrives on Calcareous Stone Surfaces.</title>
        <authorList>
            <person name="Normand P."/>
            <person name="Gury J."/>
            <person name="Pujic P."/>
            <person name="Chouaia B."/>
            <person name="Crotti E."/>
            <person name="Brusetti L."/>
            <person name="Daffonchio D."/>
            <person name="Vacherie B."/>
            <person name="Barbe V."/>
            <person name="Medigue C."/>
            <person name="Calteau A."/>
            <person name="Ghodhbane-Gtari F."/>
            <person name="Essoussi I."/>
            <person name="Nouioui I."/>
            <person name="Abbassi-Ghozzi I."/>
            <person name="Gtari M."/>
        </authorList>
    </citation>
    <scope>NUCLEOTIDE SEQUENCE [LARGE SCALE GENOMIC DNA]</scope>
    <source>
        <strain evidence="3">BC 501</strain>
    </source>
</reference>
<name>I4F0U9_MODI5</name>
<keyword evidence="3" id="KW-1185">Reference proteome</keyword>
<dbReference type="HOGENOM" id="CLU_196127_0_1_11"/>
<proteinExistence type="predicted"/>
<feature type="transmembrane region" description="Helical" evidence="1">
    <location>
        <begin position="12"/>
        <end position="33"/>
    </location>
</feature>
<gene>
    <name evidence="2" type="ordered locus">MODMU_3858</name>
</gene>
<keyword evidence="1" id="KW-0472">Membrane</keyword>
<protein>
    <recommendedName>
        <fullName evidence="4">Small integral membrane protein</fullName>
    </recommendedName>
</protein>
<dbReference type="KEGG" id="mmar:MODMU_3858"/>
<sequence>MTHPRPTSVLEDLMPPSVIGLLTGLLLGLAWVIGGFDAFLGTALLGAVGFIVGKVAAGQLDLTRYLGGGSR</sequence>
<keyword evidence="1" id="KW-0812">Transmembrane</keyword>
<evidence type="ECO:0000313" key="3">
    <source>
        <dbReference type="Proteomes" id="UP000006461"/>
    </source>
</evidence>
<accession>I4F0U9</accession>
<dbReference type="OMA" id="MNMAVVG"/>
<dbReference type="Proteomes" id="UP000006461">
    <property type="component" value="Chromosome"/>
</dbReference>
<evidence type="ECO:0000256" key="1">
    <source>
        <dbReference type="SAM" id="Phobius"/>
    </source>
</evidence>
<evidence type="ECO:0008006" key="4">
    <source>
        <dbReference type="Google" id="ProtNLM"/>
    </source>
</evidence>
<feature type="transmembrane region" description="Helical" evidence="1">
    <location>
        <begin position="39"/>
        <end position="57"/>
    </location>
</feature>
<dbReference type="STRING" id="477641.MODMU_3858"/>
<dbReference type="EMBL" id="FO203431">
    <property type="protein sequence ID" value="CCH89262.1"/>
    <property type="molecule type" value="Genomic_DNA"/>
</dbReference>
<dbReference type="eggNOG" id="ENOG5033A6G">
    <property type="taxonomic scope" value="Bacteria"/>
</dbReference>
<evidence type="ECO:0000313" key="2">
    <source>
        <dbReference type="EMBL" id="CCH89262.1"/>
    </source>
</evidence>
<dbReference type="AlphaFoldDB" id="I4F0U9"/>
<organism evidence="2 3">
    <name type="scientific">Modestobacter italicus (strain DSM 44449 / CECT 9708 / BC 501)</name>
    <dbReference type="NCBI Taxonomy" id="2732864"/>
    <lineage>
        <taxon>Bacteria</taxon>
        <taxon>Bacillati</taxon>
        <taxon>Actinomycetota</taxon>
        <taxon>Actinomycetes</taxon>
        <taxon>Geodermatophilales</taxon>
        <taxon>Geodermatophilaceae</taxon>
        <taxon>Modestobacter</taxon>
    </lineage>
</organism>
<keyword evidence="1" id="KW-1133">Transmembrane helix</keyword>